<organism evidence="2 3">
    <name type="scientific">Pararhodobacter oceanensis</name>
    <dbReference type="NCBI Taxonomy" id="2172121"/>
    <lineage>
        <taxon>Bacteria</taxon>
        <taxon>Pseudomonadati</taxon>
        <taxon>Pseudomonadota</taxon>
        <taxon>Alphaproteobacteria</taxon>
        <taxon>Rhodobacterales</taxon>
        <taxon>Paracoccaceae</taxon>
        <taxon>Pararhodobacter</taxon>
    </lineage>
</organism>
<protein>
    <recommendedName>
        <fullName evidence="1">Hedgehog/Intein (Hint) domain-containing protein</fullName>
    </recommendedName>
</protein>
<sequence length="340" mass="35831">MTHAPPAPSAPSVAAHPVAVFAAADLPVLTGANAGDALPDPAESICGDYYRLGEGAKPLTLMLDLSHDHAAAGRVGAGSDLGRAGEAVQLLGTLSLMAPDGDLVEVLVLDLASAGRIALPLSPLMPRHVYTLIATDPSGGPIKLADTVAGALCHGTRIALADGRQLPIEELQIGDLVITRDHAVQPLRWKGNVRLRAEGSFAPVTVMPGVMGNPAPLSVSPYHRLFLYRRAAKSDAGAAELLVQARHLVDNTRILRRAGGFVEYFSLVFDAHEVIYAEGVPCESLLVCPAVLTRLPDDLAAPLRDAFPGLSQRLHTGADLRPEIISRLRDRPGVFNDLNS</sequence>
<reference evidence="2 3" key="1">
    <citation type="submission" date="2018-04" db="EMBL/GenBank/DDBJ databases">
        <title>Pararhodobacter oceanense sp. nov., isolated from marine intertidal sediment.</title>
        <authorList>
            <person name="Wang X.-L."/>
            <person name="Du Z.-J."/>
        </authorList>
    </citation>
    <scope>NUCLEOTIDE SEQUENCE [LARGE SCALE GENOMIC DNA]</scope>
    <source>
        <strain evidence="2 3">AM505</strain>
    </source>
</reference>
<evidence type="ECO:0000259" key="1">
    <source>
        <dbReference type="Pfam" id="PF13403"/>
    </source>
</evidence>
<dbReference type="RefSeq" id="WP_116557432.1">
    <property type="nucleotide sequence ID" value="NZ_QDKM01000002.1"/>
</dbReference>
<proteinExistence type="predicted"/>
<dbReference type="SUPFAM" id="SSF51294">
    <property type="entry name" value="Hedgehog/intein (Hint) domain"/>
    <property type="match status" value="1"/>
</dbReference>
<feature type="domain" description="Hedgehog/Intein (Hint)" evidence="1">
    <location>
        <begin position="152"/>
        <end position="287"/>
    </location>
</feature>
<gene>
    <name evidence="2" type="ORF">DDE20_05320</name>
</gene>
<dbReference type="Proteomes" id="UP000245911">
    <property type="component" value="Unassembled WGS sequence"/>
</dbReference>
<name>A0A2T8HVR9_9RHOB</name>
<dbReference type="InterPro" id="IPR028992">
    <property type="entry name" value="Hedgehog/Intein_dom"/>
</dbReference>
<dbReference type="AlphaFoldDB" id="A0A2T8HVR9"/>
<dbReference type="EMBL" id="QDKM01000002">
    <property type="protein sequence ID" value="PVH29547.1"/>
    <property type="molecule type" value="Genomic_DNA"/>
</dbReference>
<comment type="caution">
    <text evidence="2">The sequence shown here is derived from an EMBL/GenBank/DDBJ whole genome shotgun (WGS) entry which is preliminary data.</text>
</comment>
<evidence type="ECO:0000313" key="3">
    <source>
        <dbReference type="Proteomes" id="UP000245911"/>
    </source>
</evidence>
<dbReference type="OrthoDB" id="6305173at2"/>
<dbReference type="Gene3D" id="2.170.16.10">
    <property type="entry name" value="Hedgehog/Intein (Hint) domain"/>
    <property type="match status" value="1"/>
</dbReference>
<dbReference type="InterPro" id="IPR036844">
    <property type="entry name" value="Hint_dom_sf"/>
</dbReference>
<evidence type="ECO:0000313" key="2">
    <source>
        <dbReference type="EMBL" id="PVH29547.1"/>
    </source>
</evidence>
<dbReference type="Pfam" id="PF13403">
    <property type="entry name" value="Hint_2"/>
    <property type="match status" value="1"/>
</dbReference>
<accession>A0A2T8HVR9</accession>
<keyword evidence="3" id="KW-1185">Reference proteome</keyword>